<dbReference type="InterPro" id="IPR053879">
    <property type="entry name" value="HYDIN_VesB_CFA65-like_Ig"/>
</dbReference>
<gene>
    <name evidence="8" type="ORF">M9Y10_041771</name>
</gene>
<dbReference type="Gene3D" id="2.60.40.10">
    <property type="entry name" value="Immunoglobulins"/>
    <property type="match status" value="2"/>
</dbReference>
<keyword evidence="5" id="KW-0966">Cell projection</keyword>
<evidence type="ECO:0000259" key="7">
    <source>
        <dbReference type="Pfam" id="PF22544"/>
    </source>
</evidence>
<evidence type="ECO:0000313" key="9">
    <source>
        <dbReference type="Proteomes" id="UP001470230"/>
    </source>
</evidence>
<dbReference type="Proteomes" id="UP001470230">
    <property type="component" value="Unassembled WGS sequence"/>
</dbReference>
<dbReference type="PANTHER" id="PTHR46348">
    <property type="entry name" value="DELETED IN LUNG AND ESOPHAGEAL CANCER PROTEIN 1"/>
    <property type="match status" value="1"/>
</dbReference>
<proteinExistence type="predicted"/>
<feature type="region of interest" description="Disordered" evidence="6">
    <location>
        <begin position="50"/>
        <end position="84"/>
    </location>
</feature>
<comment type="caution">
    <text evidence="8">The sequence shown here is derived from an EMBL/GenBank/DDBJ whole genome shotgun (WGS) entry which is preliminary data.</text>
</comment>
<dbReference type="Pfam" id="PF22544">
    <property type="entry name" value="HYDIN_VesB_CFA65-like_Ig"/>
    <property type="match status" value="1"/>
</dbReference>
<dbReference type="InterPro" id="IPR033304">
    <property type="entry name" value="DLEC1"/>
</dbReference>
<feature type="compositionally biased region" description="Polar residues" evidence="6">
    <location>
        <begin position="73"/>
        <end position="84"/>
    </location>
</feature>
<evidence type="ECO:0000256" key="1">
    <source>
        <dbReference type="ARBA" id="ARBA00004138"/>
    </source>
</evidence>
<evidence type="ECO:0000256" key="4">
    <source>
        <dbReference type="ARBA" id="ARBA00023069"/>
    </source>
</evidence>
<keyword evidence="4" id="KW-0969">Cilium</keyword>
<reference evidence="8 9" key="1">
    <citation type="submission" date="2024-04" db="EMBL/GenBank/DDBJ databases">
        <title>Tritrichomonas musculus Genome.</title>
        <authorList>
            <person name="Alves-Ferreira E."/>
            <person name="Grigg M."/>
            <person name="Lorenzi H."/>
            <person name="Galac M."/>
        </authorList>
    </citation>
    <scope>NUCLEOTIDE SEQUENCE [LARGE SCALE GENOMIC DNA]</scope>
    <source>
        <strain evidence="8 9">EAF2021</strain>
    </source>
</reference>
<evidence type="ECO:0000256" key="2">
    <source>
        <dbReference type="ARBA" id="ARBA00004496"/>
    </source>
</evidence>
<dbReference type="InterPro" id="IPR013783">
    <property type="entry name" value="Ig-like_fold"/>
</dbReference>
<accession>A0ABR2K5G4</accession>
<organism evidence="8 9">
    <name type="scientific">Tritrichomonas musculus</name>
    <dbReference type="NCBI Taxonomy" id="1915356"/>
    <lineage>
        <taxon>Eukaryota</taxon>
        <taxon>Metamonada</taxon>
        <taxon>Parabasalia</taxon>
        <taxon>Tritrichomonadida</taxon>
        <taxon>Tritrichomonadidae</taxon>
        <taxon>Tritrichomonas</taxon>
    </lineage>
</organism>
<sequence length="1225" mass="138803">MEMTEIWDFSSLIQDWNQNNTPIERESREYPEVQSQLDTELLKLQKQLDSLNNPSSTSNVENNFLTIPLPPLSSEQTPSQTPRQTENLLDKLIPEVKTPKRKIESALNKRPKPIAQLTKPVQNQQTRIVKPREPFQLHPMKQIKPKIIHKYEYFFRADPPELKVVNFTLNTEYILTFTIQNITSNTKGFQLKVPHDKAFRFRILEDIENTLIRPGLHLTFEVIFYPEEPRDYESQFQFIPGPDDPITTVPIRCFRDPPSLSLPEVVDLNSSLVYSSQSGQFTIINNGGLAYFSFQSKNGRSINDSYVDDAFTLSPASFELNPGQSITIDISFSPIRTGKHKVSFEIIAQHFPQRFYFIAEGESFDPLLKFSICDENNLFVPFLPHESWQTKIIEIKNITDVEYPFHIQPIPIHIDNSSRLFSLYPEYRIDEYDTTSPPFLFSPLQGSVKANGSIPLHISFNPVMFSSYSSKLLIYVDNIPNQAGDLISIQMLTVDIEASSGTTSVRIQPPLVIFNQIIPRINMAKEVQLFNQSFLNINFQWQKSDLVTPNPVVFDINPNKDTKVTLNCLLVKNSKRDDNNALIFKHQPELEMQAKASEVWHITSRLNQSNGNNKNTDQNNNNSGTTTISHLYAINFAGKDENLKLDPDPKAKKSASCVFNKTIGLMPSMSNLEFVKNISAGGHLTDEVTFQTNALNELNFTYTATIHPPFLKFTPSSLEFGCVLTGQTATKEIVFTNDIDCPIGFRIEPINRPEWTMRGGEGFVIDTKSVFIDLHFDDPAAVEELLNVTTFWCDENGNQIESLPSTTFDIPVIAIFDRPIVQIKNRIIDIGNVFPTLEYKAATEVELLNLFPTTFEFNDASYSVELQMPIENTENTITFDSKICDKSELPSSQNDKLRKENSSIIDLIEQNGITSVYEYTKTSPQNGTLDPNDIKTININLIACFSRLGEHALPFICKIIGRTYRCAIIAHVQPPKITLITEKIDFSNDFVICNRSHSFVKVKNECGVVSTVQVHMLDNCNNVFSLDDDKVFQVSPFGTVEIPVSCYSEIHGDYNGKLILSIKDPWQYKEIEIPMHVKALGSFFGFKKHTLGYTEDVDGDFVSFGNEIKVGQKKLIRRLTLVNFSSEAITVYWSISNFVKGRKYMDVNLGIDDDGFVTINAQETADANKQDPFKLLASKSVIESQGKTVVVVEFNPENIGEFKGCIAARSSEFMHTLGLHAIVIK</sequence>
<feature type="domain" description="HYDIN/VesB/CFA65-like Ig-like" evidence="7">
    <location>
        <begin position="258"/>
        <end position="350"/>
    </location>
</feature>
<evidence type="ECO:0000256" key="3">
    <source>
        <dbReference type="ARBA" id="ARBA00022490"/>
    </source>
</evidence>
<evidence type="ECO:0000313" key="8">
    <source>
        <dbReference type="EMBL" id="KAK8886309.1"/>
    </source>
</evidence>
<evidence type="ECO:0000256" key="5">
    <source>
        <dbReference type="ARBA" id="ARBA00023273"/>
    </source>
</evidence>
<name>A0ABR2K5G4_9EUKA</name>
<dbReference type="PANTHER" id="PTHR46348:SF1">
    <property type="entry name" value="DELETED IN LUNG AND ESOPHAGEAL CANCER PROTEIN 1"/>
    <property type="match status" value="1"/>
</dbReference>
<evidence type="ECO:0000256" key="6">
    <source>
        <dbReference type="SAM" id="MobiDB-lite"/>
    </source>
</evidence>
<keyword evidence="9" id="KW-1185">Reference proteome</keyword>
<keyword evidence="3" id="KW-0963">Cytoplasm</keyword>
<dbReference type="EMBL" id="JAPFFF010000007">
    <property type="protein sequence ID" value="KAK8886309.1"/>
    <property type="molecule type" value="Genomic_DNA"/>
</dbReference>
<feature type="compositionally biased region" description="Polar residues" evidence="6">
    <location>
        <begin position="50"/>
        <end position="65"/>
    </location>
</feature>
<comment type="subcellular location">
    <subcellularLocation>
        <location evidence="1">Cell projection</location>
        <location evidence="1">Cilium</location>
    </subcellularLocation>
    <subcellularLocation>
        <location evidence="2">Cytoplasm</location>
    </subcellularLocation>
</comment>
<protein>
    <submittedName>
        <fullName evidence="8">Deleted in lung and esophageal cancer protein 1</fullName>
    </submittedName>
</protein>